<reference evidence="3" key="1">
    <citation type="submission" date="2017-09" db="EMBL/GenBank/DDBJ databases">
        <title>Depth-based differentiation of microbial function through sediment-hosted aquifers and enrichment of novel symbionts in the deep terrestrial subsurface.</title>
        <authorList>
            <person name="Probst A.J."/>
            <person name="Ladd B."/>
            <person name="Jarett J.K."/>
            <person name="Geller-Mcgrath D.E."/>
            <person name="Sieber C.M.K."/>
            <person name="Emerson J.B."/>
            <person name="Anantharaman K."/>
            <person name="Thomas B.C."/>
            <person name="Malmstrom R."/>
            <person name="Stieglmeier M."/>
            <person name="Klingl A."/>
            <person name="Woyke T."/>
            <person name="Ryan C.M."/>
            <person name="Banfield J.F."/>
        </authorList>
    </citation>
    <scope>NUCLEOTIDE SEQUENCE [LARGE SCALE GENOMIC DNA]</scope>
</reference>
<organism evidence="2 3">
    <name type="scientific">Candidatus Roizmanbacteria bacterium CG_4_10_14_0_8_um_filter_39_9</name>
    <dbReference type="NCBI Taxonomy" id="1974829"/>
    <lineage>
        <taxon>Bacteria</taxon>
        <taxon>Candidatus Roizmaniibacteriota</taxon>
    </lineage>
</organism>
<gene>
    <name evidence="2" type="ORF">COY90_04230</name>
</gene>
<dbReference type="PANTHER" id="PTHR46211">
    <property type="entry name" value="GLYCEROPHOSPHORYL DIESTER PHOSPHODIESTERASE"/>
    <property type="match status" value="1"/>
</dbReference>
<feature type="domain" description="GP-PDE" evidence="1">
    <location>
        <begin position="61"/>
        <end position="202"/>
    </location>
</feature>
<protein>
    <recommendedName>
        <fullName evidence="1">GP-PDE domain-containing protein</fullName>
    </recommendedName>
</protein>
<sequence>VEPKVIKEAGLDINYLQWSDVLKLNAGNAKFGYQQIAELEDAFKVAPNIHHQIHIKGKHPQTISVLLNKLKEQSNFTITSFDLQILKQIKQINNAIKVGWIVKPKQEKGNEGVTDLTAQVMANPDALPIYSSDEQNDIIKQAKRTNIEIVILCAPRIKDRTVIDFVKKNNMQCGAWGVGTNLTIAKKLTHYGIDRFTIDNPEELDRKD</sequence>
<evidence type="ECO:0000313" key="2">
    <source>
        <dbReference type="EMBL" id="PIY68764.1"/>
    </source>
</evidence>
<comment type="caution">
    <text evidence="2">The sequence shown here is derived from an EMBL/GenBank/DDBJ whole genome shotgun (WGS) entry which is preliminary data.</text>
</comment>
<feature type="non-terminal residue" evidence="2">
    <location>
        <position position="1"/>
    </location>
</feature>
<dbReference type="InterPro" id="IPR017946">
    <property type="entry name" value="PLC-like_Pdiesterase_TIM-brl"/>
</dbReference>
<dbReference type="GO" id="GO:0008081">
    <property type="term" value="F:phosphoric diester hydrolase activity"/>
    <property type="evidence" value="ECO:0007669"/>
    <property type="project" value="InterPro"/>
</dbReference>
<dbReference type="Proteomes" id="UP000230108">
    <property type="component" value="Unassembled WGS sequence"/>
</dbReference>
<evidence type="ECO:0000259" key="1">
    <source>
        <dbReference type="Pfam" id="PF03009"/>
    </source>
</evidence>
<evidence type="ECO:0000313" key="3">
    <source>
        <dbReference type="Proteomes" id="UP000230108"/>
    </source>
</evidence>
<dbReference type="Pfam" id="PF03009">
    <property type="entry name" value="GDPD"/>
    <property type="match status" value="1"/>
</dbReference>
<accession>A0A2M7QC12</accession>
<dbReference type="SUPFAM" id="SSF51695">
    <property type="entry name" value="PLC-like phosphodiesterases"/>
    <property type="match status" value="1"/>
</dbReference>
<dbReference type="PANTHER" id="PTHR46211:SF1">
    <property type="entry name" value="GLYCEROPHOSPHODIESTER PHOSPHODIESTERASE, CYTOPLASMIC"/>
    <property type="match status" value="1"/>
</dbReference>
<dbReference type="GO" id="GO:0006629">
    <property type="term" value="P:lipid metabolic process"/>
    <property type="evidence" value="ECO:0007669"/>
    <property type="project" value="InterPro"/>
</dbReference>
<dbReference type="Gene3D" id="3.20.20.190">
    <property type="entry name" value="Phosphatidylinositol (PI) phosphodiesterase"/>
    <property type="match status" value="1"/>
</dbReference>
<dbReference type="EMBL" id="PFLF01000091">
    <property type="protein sequence ID" value="PIY68764.1"/>
    <property type="molecule type" value="Genomic_DNA"/>
</dbReference>
<dbReference type="AlphaFoldDB" id="A0A2M7QC12"/>
<name>A0A2M7QC12_9BACT</name>
<dbReference type="InterPro" id="IPR030395">
    <property type="entry name" value="GP_PDE_dom"/>
</dbReference>
<proteinExistence type="predicted"/>